<evidence type="ECO:0000259" key="5">
    <source>
        <dbReference type="PROSITE" id="PS50977"/>
    </source>
</evidence>
<dbReference type="Proteomes" id="UP000249447">
    <property type="component" value="Chromosome"/>
</dbReference>
<proteinExistence type="predicted"/>
<gene>
    <name evidence="6" type="ORF">C9I47_2355</name>
</gene>
<keyword evidence="7" id="KW-1185">Reference proteome</keyword>
<dbReference type="SUPFAM" id="SSF46689">
    <property type="entry name" value="Homeodomain-like"/>
    <property type="match status" value="1"/>
</dbReference>
<feature type="DNA-binding region" description="H-T-H motif" evidence="4">
    <location>
        <begin position="39"/>
        <end position="58"/>
    </location>
</feature>
<dbReference type="InterPro" id="IPR023772">
    <property type="entry name" value="DNA-bd_HTH_TetR-type_CS"/>
</dbReference>
<dbReference type="PROSITE" id="PS01081">
    <property type="entry name" value="HTH_TETR_1"/>
    <property type="match status" value="1"/>
</dbReference>
<evidence type="ECO:0000313" key="7">
    <source>
        <dbReference type="Proteomes" id="UP000249447"/>
    </source>
</evidence>
<reference evidence="6 7" key="1">
    <citation type="submission" date="2018-05" db="EMBL/GenBank/DDBJ databases">
        <title>The complete genome of Lysobacter maris HZ9B, a marine bacterium antagonistic against terrestrial plant pathogens.</title>
        <authorList>
            <person name="Zhang X.-Q."/>
        </authorList>
    </citation>
    <scope>NUCLEOTIDE SEQUENCE [LARGE SCALE GENOMIC DNA]</scope>
    <source>
        <strain evidence="6 7">HZ9B</strain>
    </source>
</reference>
<accession>A0A2U9TAX5</accession>
<evidence type="ECO:0000313" key="6">
    <source>
        <dbReference type="EMBL" id="AWV08034.1"/>
    </source>
</evidence>
<dbReference type="AlphaFoldDB" id="A0A2U9TAX5"/>
<evidence type="ECO:0000256" key="4">
    <source>
        <dbReference type="PROSITE-ProRule" id="PRU00335"/>
    </source>
</evidence>
<keyword evidence="3" id="KW-0804">Transcription</keyword>
<dbReference type="KEGG" id="lmb:C9I47_2355"/>
<dbReference type="RefSeq" id="WP_111267093.1">
    <property type="nucleotide sequence ID" value="NZ_CP029843.1"/>
</dbReference>
<dbReference type="PANTHER" id="PTHR30055:SF234">
    <property type="entry name" value="HTH-TYPE TRANSCRIPTIONAL REGULATOR BETI"/>
    <property type="match status" value="1"/>
</dbReference>
<organism evidence="6 7">
    <name type="scientific">Marilutibacter maris</name>
    <dbReference type="NCBI Taxonomy" id="1605891"/>
    <lineage>
        <taxon>Bacteria</taxon>
        <taxon>Pseudomonadati</taxon>
        <taxon>Pseudomonadota</taxon>
        <taxon>Gammaproteobacteria</taxon>
        <taxon>Lysobacterales</taxon>
        <taxon>Lysobacteraceae</taxon>
        <taxon>Marilutibacter</taxon>
    </lineage>
</organism>
<evidence type="ECO:0000256" key="3">
    <source>
        <dbReference type="ARBA" id="ARBA00023163"/>
    </source>
</evidence>
<dbReference type="EMBL" id="CP029843">
    <property type="protein sequence ID" value="AWV08034.1"/>
    <property type="molecule type" value="Genomic_DNA"/>
</dbReference>
<dbReference type="InterPro" id="IPR001647">
    <property type="entry name" value="HTH_TetR"/>
</dbReference>
<dbReference type="InterPro" id="IPR009057">
    <property type="entry name" value="Homeodomain-like_sf"/>
</dbReference>
<dbReference type="GO" id="GO:0003700">
    <property type="term" value="F:DNA-binding transcription factor activity"/>
    <property type="evidence" value="ECO:0007669"/>
    <property type="project" value="TreeGrafter"/>
</dbReference>
<evidence type="ECO:0000256" key="1">
    <source>
        <dbReference type="ARBA" id="ARBA00023015"/>
    </source>
</evidence>
<dbReference type="OrthoDB" id="9798857at2"/>
<dbReference type="PANTHER" id="PTHR30055">
    <property type="entry name" value="HTH-TYPE TRANSCRIPTIONAL REGULATOR RUTR"/>
    <property type="match status" value="1"/>
</dbReference>
<dbReference type="Pfam" id="PF00440">
    <property type="entry name" value="TetR_N"/>
    <property type="match status" value="1"/>
</dbReference>
<dbReference type="InterPro" id="IPR050109">
    <property type="entry name" value="HTH-type_TetR-like_transc_reg"/>
</dbReference>
<dbReference type="GO" id="GO:0000976">
    <property type="term" value="F:transcription cis-regulatory region binding"/>
    <property type="evidence" value="ECO:0007669"/>
    <property type="project" value="TreeGrafter"/>
</dbReference>
<keyword evidence="2 4" id="KW-0238">DNA-binding</keyword>
<evidence type="ECO:0000256" key="2">
    <source>
        <dbReference type="ARBA" id="ARBA00023125"/>
    </source>
</evidence>
<dbReference type="Gene3D" id="1.10.357.10">
    <property type="entry name" value="Tetracycline Repressor, domain 2"/>
    <property type="match status" value="1"/>
</dbReference>
<sequence length="228" mass="25173">MSRRHRARERLQKLFPAQRGAWLDIAEAEFRAHGFAAASLNRILASAGLSKGQAYYYFADKGELYRAVIERALGELAGLLDTGLPEPDSAEAYWREMEALFGRLTRVLKHNPRLAELGRGIHRETAAQVAVADLLATLRDRLGRTIEIGQQVGAVRSDLPLALLTDVAFAVAREIDRWFALDAQDLDEAAVLDLNRRAVGLVIAMLASVDAVSDTAHESFPSWQGVIR</sequence>
<feature type="domain" description="HTH tetR-type" evidence="5">
    <location>
        <begin position="16"/>
        <end position="76"/>
    </location>
</feature>
<dbReference type="PROSITE" id="PS50977">
    <property type="entry name" value="HTH_TETR_2"/>
    <property type="match status" value="1"/>
</dbReference>
<name>A0A2U9TAX5_9GAMM</name>
<keyword evidence="1" id="KW-0805">Transcription regulation</keyword>
<protein>
    <recommendedName>
        <fullName evidence="5">HTH tetR-type domain-containing protein</fullName>
    </recommendedName>
</protein>